<evidence type="ECO:0000313" key="9">
    <source>
        <dbReference type="EMBL" id="ACJ85808.1"/>
    </source>
</evidence>
<dbReference type="GO" id="GO:0032259">
    <property type="term" value="P:methylation"/>
    <property type="evidence" value="ECO:0007669"/>
    <property type="project" value="UniProtKB-KW"/>
</dbReference>
<reference evidence="9" key="1">
    <citation type="submission" date="2008-12" db="EMBL/GenBank/DDBJ databases">
        <title>Medicago truncatula full length cdna cloning project.</title>
        <authorList>
            <person name="Moskal W."/>
            <person name="Chan A."/>
            <person name="Cheung F."/>
            <person name="Xiao Y."/>
            <person name="Town C.D."/>
        </authorList>
    </citation>
    <scope>NUCLEOTIDE SEQUENCE</scope>
</reference>
<dbReference type="SUPFAM" id="SSF53335">
    <property type="entry name" value="S-adenosyl-L-methionine-dependent methyltransferases"/>
    <property type="match status" value="1"/>
</dbReference>
<keyword evidence="4 8" id="KW-0808">Transferase</keyword>
<evidence type="ECO:0000256" key="8">
    <source>
        <dbReference type="RuleBase" id="RU366043"/>
    </source>
</evidence>
<dbReference type="InterPro" id="IPR029063">
    <property type="entry name" value="SAM-dependent_MTases_sf"/>
</dbReference>
<dbReference type="EMBL" id="BT053147">
    <property type="protein sequence ID" value="ACJ85808.1"/>
    <property type="molecule type" value="mRNA"/>
</dbReference>
<comment type="similarity">
    <text evidence="2 8">Belongs to the methyltransferase superfamily.</text>
</comment>
<keyword evidence="6 8" id="KW-0325">Glycoprotein</keyword>
<dbReference type="Pfam" id="PF03141">
    <property type="entry name" value="Methyltransf_29"/>
    <property type="match status" value="1"/>
</dbReference>
<evidence type="ECO:0000256" key="5">
    <source>
        <dbReference type="ARBA" id="ARBA00022968"/>
    </source>
</evidence>
<evidence type="ECO:0000256" key="4">
    <source>
        <dbReference type="ARBA" id="ARBA00022679"/>
    </source>
</evidence>
<dbReference type="EC" id="2.1.1.-" evidence="8"/>
<keyword evidence="3 8" id="KW-0489">Methyltransferase</keyword>
<protein>
    <recommendedName>
        <fullName evidence="8">Methyltransferase</fullName>
        <ecNumber evidence="8">2.1.1.-</ecNumber>
    </recommendedName>
</protein>
<evidence type="ECO:0000256" key="6">
    <source>
        <dbReference type="ARBA" id="ARBA00023180"/>
    </source>
</evidence>
<dbReference type="PANTHER" id="PTHR10108:SF899">
    <property type="entry name" value="PECTIN METHYLTRANSFERASE QUA2-RELATED"/>
    <property type="match status" value="1"/>
</dbReference>
<dbReference type="GO" id="GO:0016020">
    <property type="term" value="C:membrane"/>
    <property type="evidence" value="ECO:0007669"/>
    <property type="project" value="UniProtKB-SubCell"/>
</dbReference>
<comment type="subcellular location">
    <subcellularLocation>
        <location evidence="7">Endomembrane system</location>
        <topology evidence="7">Single-pass membrane protein</topology>
    </subcellularLocation>
    <subcellularLocation>
        <location evidence="1 8">Membrane</location>
        <topology evidence="1 8">Single-pass type II membrane protein</topology>
    </subcellularLocation>
</comment>
<proteinExistence type="evidence at transcript level"/>
<dbReference type="InterPro" id="IPR004159">
    <property type="entry name" value="Put_SAM_MeTrfase"/>
</dbReference>
<evidence type="ECO:0000256" key="2">
    <source>
        <dbReference type="ARBA" id="ARBA00008361"/>
    </source>
</evidence>
<dbReference type="ExpressionAtlas" id="B7FM25">
    <property type="expression patterns" value="differential"/>
</dbReference>
<dbReference type="GO" id="GO:0012505">
    <property type="term" value="C:endomembrane system"/>
    <property type="evidence" value="ECO:0007669"/>
    <property type="project" value="UniProtKB-SubCell"/>
</dbReference>
<sequence>MFRNVLDMNANFGGFNSALLQARKSVWVMNVVPRSGPNYLPLIQDRGFVGVLHDWCEAFPTYPRTYDLVHAAGILSLEFSQPLRCTMLDLFIEIDRLLRPEGWIIIRDTIPLIESARVLAAQLKWEARVIEIESNSEEKLLICQKPFFKKHAI</sequence>
<dbReference type="PANTHER" id="PTHR10108">
    <property type="entry name" value="SAM-DEPENDENT METHYLTRANSFERASE"/>
    <property type="match status" value="1"/>
</dbReference>
<organism evidence="9">
    <name type="scientific">Medicago truncatula</name>
    <name type="common">Barrel medic</name>
    <name type="synonym">Medicago tribuloides</name>
    <dbReference type="NCBI Taxonomy" id="3880"/>
    <lineage>
        <taxon>Eukaryota</taxon>
        <taxon>Viridiplantae</taxon>
        <taxon>Streptophyta</taxon>
        <taxon>Embryophyta</taxon>
        <taxon>Tracheophyta</taxon>
        <taxon>Spermatophyta</taxon>
        <taxon>Magnoliopsida</taxon>
        <taxon>eudicotyledons</taxon>
        <taxon>Gunneridae</taxon>
        <taxon>Pentapetalae</taxon>
        <taxon>rosids</taxon>
        <taxon>fabids</taxon>
        <taxon>Fabales</taxon>
        <taxon>Fabaceae</taxon>
        <taxon>Papilionoideae</taxon>
        <taxon>50 kb inversion clade</taxon>
        <taxon>NPAAA clade</taxon>
        <taxon>Hologalegina</taxon>
        <taxon>IRL clade</taxon>
        <taxon>Trifolieae</taxon>
        <taxon>Medicago</taxon>
    </lineage>
</organism>
<dbReference type="GO" id="GO:0008168">
    <property type="term" value="F:methyltransferase activity"/>
    <property type="evidence" value="ECO:0007669"/>
    <property type="project" value="UniProtKB-UniRule"/>
</dbReference>
<evidence type="ECO:0000256" key="1">
    <source>
        <dbReference type="ARBA" id="ARBA00004606"/>
    </source>
</evidence>
<dbReference type="AlphaFoldDB" id="B7FM25"/>
<name>B7FM25_MEDTR</name>
<keyword evidence="5 8" id="KW-0812">Transmembrane</keyword>
<keyword evidence="5 8" id="KW-0735">Signal-anchor</keyword>
<evidence type="ECO:0000256" key="3">
    <source>
        <dbReference type="ARBA" id="ARBA00022603"/>
    </source>
</evidence>
<evidence type="ECO:0000256" key="7">
    <source>
        <dbReference type="ARBA" id="ARBA00037847"/>
    </source>
</evidence>
<accession>B7FM25</accession>